<dbReference type="PANTHER" id="PTHR35797:SF1">
    <property type="entry name" value="PROTEASE"/>
    <property type="match status" value="1"/>
</dbReference>
<comment type="caution">
    <text evidence="4">The sequence shown here is derived from an EMBL/GenBank/DDBJ whole genome shotgun (WGS) entry which is preliminary data.</text>
</comment>
<feature type="transmembrane region" description="Helical" evidence="2">
    <location>
        <begin position="272"/>
        <end position="291"/>
    </location>
</feature>
<dbReference type="InterPro" id="IPR042150">
    <property type="entry name" value="MmRce1-like"/>
</dbReference>
<feature type="domain" description="CAAX prenyl protease 2/Lysostaphin resistance protein A-like" evidence="3">
    <location>
        <begin position="183"/>
        <end position="283"/>
    </location>
</feature>
<comment type="similarity">
    <text evidence="1">Belongs to the UPF0177 family.</text>
</comment>
<feature type="transmembrane region" description="Helical" evidence="2">
    <location>
        <begin position="175"/>
        <end position="195"/>
    </location>
</feature>
<gene>
    <name evidence="4" type="ORF">P7D78_10120</name>
</gene>
<dbReference type="EMBL" id="JARPXM010000008">
    <property type="protein sequence ID" value="MDT2538484.1"/>
    <property type="molecule type" value="Genomic_DNA"/>
</dbReference>
<accession>A0AAW8T134</accession>
<feature type="transmembrane region" description="Helical" evidence="2">
    <location>
        <begin position="303"/>
        <end position="324"/>
    </location>
</feature>
<feature type="transmembrane region" description="Helical" evidence="2">
    <location>
        <begin position="142"/>
        <end position="160"/>
    </location>
</feature>
<organism evidence="4 5">
    <name type="scientific">Enterococcus raffinosus</name>
    <dbReference type="NCBI Taxonomy" id="71452"/>
    <lineage>
        <taxon>Bacteria</taxon>
        <taxon>Bacillati</taxon>
        <taxon>Bacillota</taxon>
        <taxon>Bacilli</taxon>
        <taxon>Lactobacillales</taxon>
        <taxon>Enterococcaceae</taxon>
        <taxon>Enterococcus</taxon>
    </lineage>
</organism>
<feature type="transmembrane region" description="Helical" evidence="2">
    <location>
        <begin position="73"/>
        <end position="93"/>
    </location>
</feature>
<evidence type="ECO:0000313" key="4">
    <source>
        <dbReference type="EMBL" id="MDT2538484.1"/>
    </source>
</evidence>
<feature type="transmembrane region" description="Helical" evidence="2">
    <location>
        <begin position="244"/>
        <end position="265"/>
    </location>
</feature>
<dbReference type="PANTHER" id="PTHR35797">
    <property type="entry name" value="PROTEASE-RELATED"/>
    <property type="match status" value="1"/>
</dbReference>
<dbReference type="GO" id="GO:0004175">
    <property type="term" value="F:endopeptidase activity"/>
    <property type="evidence" value="ECO:0007669"/>
    <property type="project" value="UniProtKB-ARBA"/>
</dbReference>
<proteinExistence type="inferred from homology"/>
<dbReference type="RefSeq" id="WP_010743751.1">
    <property type="nucleotide sequence ID" value="NZ_BAAAXM010000014.1"/>
</dbReference>
<dbReference type="InterPro" id="IPR003675">
    <property type="entry name" value="Rce1/LyrA-like_dom"/>
</dbReference>
<evidence type="ECO:0000256" key="2">
    <source>
        <dbReference type="SAM" id="Phobius"/>
    </source>
</evidence>
<dbReference type="Proteomes" id="UP001249240">
    <property type="component" value="Unassembled WGS sequence"/>
</dbReference>
<dbReference type="Pfam" id="PF02517">
    <property type="entry name" value="Rce1-like"/>
    <property type="match status" value="1"/>
</dbReference>
<evidence type="ECO:0000313" key="5">
    <source>
        <dbReference type="Proteomes" id="UP001249240"/>
    </source>
</evidence>
<feature type="transmembrane region" description="Helical" evidence="2">
    <location>
        <begin position="12"/>
        <end position="34"/>
    </location>
</feature>
<evidence type="ECO:0000256" key="1">
    <source>
        <dbReference type="ARBA" id="ARBA00009067"/>
    </source>
</evidence>
<dbReference type="GO" id="GO:0080120">
    <property type="term" value="P:CAAX-box protein maturation"/>
    <property type="evidence" value="ECO:0007669"/>
    <property type="project" value="UniProtKB-ARBA"/>
</dbReference>
<dbReference type="AlphaFoldDB" id="A0AAW8T134"/>
<keyword evidence="2" id="KW-0472">Membrane</keyword>
<name>A0AAW8T134_9ENTE</name>
<keyword evidence="2" id="KW-0812">Transmembrane</keyword>
<sequence>MYEDEQNEKKQLTIFSAIAFGMPVIMGLFMWYGYSQGKNIDLFSMTHMYYPAAGAMIALMIGGRDNKLLPKPFFICYLLQTVVMIGFSLMGLFTDSKALVQQATIIMLVGGLLLLICLGIAKKERRAAYGLSRKNWKATIGMVLLYLILYVARMLVAFLFEGGIDPLIKTFSDSMTWIALFSTLASYILLFVPYFGEEYGWRYFFQPILQKRYGSIKGVLLLGLLWGLWHLPLNFFFYTSPADGIISVTNQVVVCLALGIFYAYAYMKTDNIWTVVAMHFLNNNLVPIFSGDLTGESMKGYSITWNDVALMAVIMTLFYAWPALTKFFRDRRNLNPTPEYRADQVAYSLENEKDMIG</sequence>
<feature type="transmembrane region" description="Helical" evidence="2">
    <location>
        <begin position="99"/>
        <end position="121"/>
    </location>
</feature>
<feature type="transmembrane region" description="Helical" evidence="2">
    <location>
        <begin position="216"/>
        <end position="238"/>
    </location>
</feature>
<feature type="transmembrane region" description="Helical" evidence="2">
    <location>
        <begin position="40"/>
        <end position="61"/>
    </location>
</feature>
<protein>
    <submittedName>
        <fullName evidence="4">Type II CAAX endopeptidase family protein</fullName>
    </submittedName>
</protein>
<keyword evidence="2" id="KW-1133">Transmembrane helix</keyword>
<reference evidence="4" key="1">
    <citation type="submission" date="2023-03" db="EMBL/GenBank/DDBJ databases">
        <authorList>
            <person name="Shen W."/>
            <person name="Cai J."/>
        </authorList>
    </citation>
    <scope>NUCLEOTIDE SEQUENCE</scope>
    <source>
        <strain evidence="4">B646-2</strain>
    </source>
</reference>
<evidence type="ECO:0000259" key="3">
    <source>
        <dbReference type="Pfam" id="PF02517"/>
    </source>
</evidence>